<evidence type="ECO:0000313" key="2">
    <source>
        <dbReference type="EMBL" id="OGJ99952.1"/>
    </source>
</evidence>
<proteinExistence type="predicted"/>
<accession>A0A1F7F059</accession>
<reference evidence="2 3" key="1">
    <citation type="journal article" date="2016" name="Nat. Commun.">
        <title>Thousands of microbial genomes shed light on interconnected biogeochemical processes in an aquifer system.</title>
        <authorList>
            <person name="Anantharaman K."/>
            <person name="Brown C.T."/>
            <person name="Hug L.A."/>
            <person name="Sharon I."/>
            <person name="Castelle C.J."/>
            <person name="Probst A.J."/>
            <person name="Thomas B.C."/>
            <person name="Singh A."/>
            <person name="Wilkins M.J."/>
            <person name="Karaoz U."/>
            <person name="Brodie E.L."/>
            <person name="Williams K.H."/>
            <person name="Hubbard S.S."/>
            <person name="Banfield J.F."/>
        </authorList>
    </citation>
    <scope>NUCLEOTIDE SEQUENCE [LARGE SCALE GENOMIC DNA]</scope>
</reference>
<protein>
    <recommendedName>
        <fullName evidence="1">Aminoglycoside phosphotransferase domain-containing protein</fullName>
    </recommendedName>
</protein>
<dbReference type="Proteomes" id="UP000179243">
    <property type="component" value="Unassembled WGS sequence"/>
</dbReference>
<dbReference type="InterPro" id="IPR011009">
    <property type="entry name" value="Kinase-like_dom_sf"/>
</dbReference>
<dbReference type="AlphaFoldDB" id="A0A1F7F059"/>
<dbReference type="SUPFAM" id="SSF56112">
    <property type="entry name" value="Protein kinase-like (PK-like)"/>
    <property type="match status" value="1"/>
</dbReference>
<dbReference type="Pfam" id="PF01636">
    <property type="entry name" value="APH"/>
    <property type="match status" value="1"/>
</dbReference>
<organism evidence="2 3">
    <name type="scientific">Candidatus Raymondbacteria bacterium RIFOXYD12_FULL_49_13</name>
    <dbReference type="NCBI Taxonomy" id="1817890"/>
    <lineage>
        <taxon>Bacteria</taxon>
        <taxon>Raymondiibacteriota</taxon>
    </lineage>
</organism>
<dbReference type="InterPro" id="IPR002575">
    <property type="entry name" value="Aminoglycoside_PTrfase"/>
</dbReference>
<dbReference type="EMBL" id="MFYX01000157">
    <property type="protein sequence ID" value="OGJ99952.1"/>
    <property type="molecule type" value="Genomic_DNA"/>
</dbReference>
<gene>
    <name evidence="2" type="ORF">A2519_00420</name>
</gene>
<comment type="caution">
    <text evidence="2">The sequence shown here is derived from an EMBL/GenBank/DDBJ whole genome shotgun (WGS) entry which is preliminary data.</text>
</comment>
<name>A0A1F7F059_UNCRA</name>
<dbReference type="Gene3D" id="3.90.1200.10">
    <property type="match status" value="1"/>
</dbReference>
<evidence type="ECO:0000313" key="3">
    <source>
        <dbReference type="Proteomes" id="UP000179243"/>
    </source>
</evidence>
<feature type="domain" description="Aminoglycoside phosphotransferase" evidence="1">
    <location>
        <begin position="104"/>
        <end position="182"/>
    </location>
</feature>
<evidence type="ECO:0000259" key="1">
    <source>
        <dbReference type="Pfam" id="PF01636"/>
    </source>
</evidence>
<sequence length="250" mass="29419">MKKTIIVESDRIIKRVDSAMLKQEVLKSNAARQIGLSSGLFYVPKVLDINELQGHIVFERILGFKSMRELGYEKKLSALYGKIGQSLSRIHHELSLDDTNKLCLPEELALDHNNVFIHGDFSLDNVGVNSSTGEIVIIDWQMTKIHGGIATYGTRYYDIMWFVNNLFYFPIRQIYRYFSIYNRALDFISGYRSSEPNSFSYNTLAWYMRKAMIFKFLKRREECSFRTRMHYEPCQRLFLRFISKLRQSNI</sequence>